<evidence type="ECO:0000313" key="2">
    <source>
        <dbReference type="Proteomes" id="UP001139887"/>
    </source>
</evidence>
<proteinExistence type="predicted"/>
<reference evidence="1" key="1">
    <citation type="submission" date="2022-07" db="EMBL/GenBank/DDBJ databases">
        <title>Phylogenomic reconstructions and comparative analyses of Kickxellomycotina fungi.</title>
        <authorList>
            <person name="Reynolds N.K."/>
            <person name="Stajich J.E."/>
            <person name="Barry K."/>
            <person name="Grigoriev I.V."/>
            <person name="Crous P."/>
            <person name="Smith M.E."/>
        </authorList>
    </citation>
    <scope>NUCLEOTIDE SEQUENCE</scope>
    <source>
        <strain evidence="1">NRRL 1566</strain>
    </source>
</reference>
<gene>
    <name evidence="1" type="ORF">IWW36_003282</name>
</gene>
<dbReference type="AlphaFoldDB" id="A0A9W8IEC1"/>
<protein>
    <submittedName>
        <fullName evidence="1">Uncharacterized protein</fullName>
    </submittedName>
</protein>
<evidence type="ECO:0000313" key="1">
    <source>
        <dbReference type="EMBL" id="KAJ2848468.1"/>
    </source>
</evidence>
<name>A0A9W8IEC1_9FUNG</name>
<dbReference type="OrthoDB" id="5558148at2759"/>
<keyword evidence="2" id="KW-1185">Reference proteome</keyword>
<organism evidence="1 2">
    <name type="scientific">Coemansia brasiliensis</name>
    <dbReference type="NCBI Taxonomy" id="2650707"/>
    <lineage>
        <taxon>Eukaryota</taxon>
        <taxon>Fungi</taxon>
        <taxon>Fungi incertae sedis</taxon>
        <taxon>Zoopagomycota</taxon>
        <taxon>Kickxellomycotina</taxon>
        <taxon>Kickxellomycetes</taxon>
        <taxon>Kickxellales</taxon>
        <taxon>Kickxellaceae</taxon>
        <taxon>Coemansia</taxon>
    </lineage>
</organism>
<sequence>MDTVSYSINPFNDSNEQMLQIAQAAVASTVDVAHEKRQEVLTRLTRYRDYYSTEIERQQERISDIEKALVSFNKQTDNDNRGCAIDRLTGLLEDAQKCLCEARLAKERQEMEIARWLLPDSPGH</sequence>
<dbReference type="EMBL" id="JANBUW010000166">
    <property type="protein sequence ID" value="KAJ2848468.1"/>
    <property type="molecule type" value="Genomic_DNA"/>
</dbReference>
<dbReference type="Proteomes" id="UP001139887">
    <property type="component" value="Unassembled WGS sequence"/>
</dbReference>
<comment type="caution">
    <text evidence="1">The sequence shown here is derived from an EMBL/GenBank/DDBJ whole genome shotgun (WGS) entry which is preliminary data.</text>
</comment>
<accession>A0A9W8IEC1</accession>